<evidence type="ECO:0000256" key="14">
    <source>
        <dbReference type="ARBA" id="ARBA00029490"/>
    </source>
</evidence>
<reference evidence="18" key="1">
    <citation type="submission" date="2021-02" db="EMBL/GenBank/DDBJ databases">
        <title>The CRISPR/cas machinery reduction and long-range gene transfer in the hot spring cyanobacterium Synechococcus.</title>
        <authorList>
            <person name="Dvorak P."/>
            <person name="Jahodarova E."/>
            <person name="Hasler P."/>
            <person name="Poulickova A."/>
        </authorList>
    </citation>
    <scope>NUCLEOTIDE SEQUENCE</scope>
    <source>
        <strain evidence="18">Rupite</strain>
    </source>
</reference>
<keyword evidence="3 15" id="KW-0028">Amino-acid biosynthesis</keyword>
<evidence type="ECO:0000256" key="8">
    <source>
        <dbReference type="ARBA" id="ARBA00023014"/>
    </source>
</evidence>
<feature type="active site" description="Proton acceptor" evidence="15">
    <location>
        <position position="477"/>
    </location>
</feature>
<evidence type="ECO:0000313" key="19">
    <source>
        <dbReference type="Proteomes" id="UP000830835"/>
    </source>
</evidence>
<keyword evidence="9 15" id="KW-0456">Lyase</keyword>
<feature type="binding site" evidence="15">
    <location>
        <position position="451"/>
    </location>
    <ligand>
        <name>Mg(2+)</name>
        <dbReference type="ChEBI" id="CHEBI:18420"/>
    </ligand>
</feature>
<comment type="similarity">
    <text evidence="2 15">Belongs to the IlvD/Edd family.</text>
</comment>
<comment type="catalytic activity">
    <reaction evidence="15">
        <text>(2R,3R)-2,3-dihydroxy-3-methylpentanoate = (S)-3-methyl-2-oxopentanoate + H2O</text>
        <dbReference type="Rhea" id="RHEA:27694"/>
        <dbReference type="ChEBI" id="CHEBI:15377"/>
        <dbReference type="ChEBI" id="CHEBI:35146"/>
        <dbReference type="ChEBI" id="CHEBI:49258"/>
        <dbReference type="EC" id="4.2.1.9"/>
    </reaction>
</comment>
<comment type="function">
    <text evidence="15">Functions in the biosynthesis of branched-chain amino acids. Catalyzes the dehydration of (2R,3R)-2,3-dihydroxy-3-methylpentanoate (2,3-dihydroxy-3-methylvalerate) into 2-oxo-3-methylpentanoate (2-oxo-3-methylvalerate) and of (2R)-2,3-dihydroxy-3-methylbutanoate (2,3-dihydroxyisovalerate) into 2-oxo-3-methylbutanoate (2-oxoisovalerate), the penultimate precursor to L-isoleucine and L-valine, respectively.</text>
</comment>
<dbReference type="RefSeq" id="WP_244350790.1">
    <property type="nucleotide sequence ID" value="NZ_JAFIRA010000028.1"/>
</dbReference>
<keyword evidence="4 15" id="KW-0001">2Fe-2S</keyword>
<dbReference type="EMBL" id="JAFIRA010000028">
    <property type="protein sequence ID" value="MCJ2543443.1"/>
    <property type="molecule type" value="Genomic_DNA"/>
</dbReference>
<dbReference type="Proteomes" id="UP000830835">
    <property type="component" value="Unassembled WGS sequence"/>
</dbReference>
<dbReference type="GO" id="GO:0004160">
    <property type="term" value="F:dihydroxy-acid dehydratase activity"/>
    <property type="evidence" value="ECO:0007669"/>
    <property type="project" value="UniProtKB-EC"/>
</dbReference>
<dbReference type="NCBIfam" id="TIGR00110">
    <property type="entry name" value="ilvD"/>
    <property type="match status" value="1"/>
</dbReference>
<comment type="subunit">
    <text evidence="15">Homodimer.</text>
</comment>
<comment type="caution">
    <text evidence="18">The sequence shown here is derived from an EMBL/GenBank/DDBJ whole genome shotgun (WGS) entry which is preliminary data.</text>
</comment>
<accession>A0ABT0CCC2</accession>
<evidence type="ECO:0000256" key="12">
    <source>
        <dbReference type="ARBA" id="ARBA00029436"/>
    </source>
</evidence>
<evidence type="ECO:0000256" key="1">
    <source>
        <dbReference type="ARBA" id="ARBA00001946"/>
    </source>
</evidence>
<dbReference type="EC" id="4.2.1.9" evidence="14 15"/>
<comment type="pathway">
    <text evidence="13 15">Amino-acid biosynthesis; L-isoleucine biosynthesis; L-isoleucine from 2-oxobutanoate: step 3/4.</text>
</comment>
<evidence type="ECO:0000256" key="3">
    <source>
        <dbReference type="ARBA" id="ARBA00022605"/>
    </source>
</evidence>
<evidence type="ECO:0000256" key="9">
    <source>
        <dbReference type="ARBA" id="ARBA00023239"/>
    </source>
</evidence>
<sequence>MTANLPFTLRSQVVTQGVQRSPNRAMLRAVGFQDEDFSKPIVGIANSHSTITPCNMGIQRLADRAEAALRSSGCMPQMFGTITISDGISMGTEGMKYSLVSREVIADAIETVVNGQSMDGLLAIGGCDKNMPGAMIAIARVNVPAIFVYGGTIKPGHYNGRDLTVVSAFEAVGQFSAGRISEEELLAVERHACPGAGSCGGMFTANTMSSAFEAMGMSLPYSSTMAAEDEEKADSTAESAKVLAEAIKAGIRPRDIITRQSIENAISVIMAVGGSTNAVLHFLAIAHAAEVPLTLDDFETIRARVPVLCDLKPSGRFVATDLHRAGGIPQVMKMLLNHGLLHGDCLTISGQTIAEVLREVPDEPRPDQEVIRPWNNPMYAQGHLAILKGNLAREGAVAKITGVKNPKMTGPARVFDSEETCLQAILSGKIQAGDVVVVRYEGPKGGPGMREMLSPTSAIIGAGLGDSVGLITDGRFSGGTYGMVVGHVAPEAYVGGTIALVEEGDSITIDAHARLLQLNVSEEELAQRRAKWSAPKPRYERGTLAKYAKLVSSSSLGAVTDLGLFD</sequence>
<evidence type="ECO:0000313" key="18">
    <source>
        <dbReference type="EMBL" id="MCJ2543443.1"/>
    </source>
</evidence>
<evidence type="ECO:0000256" key="10">
    <source>
        <dbReference type="ARBA" id="ARBA00023304"/>
    </source>
</evidence>
<keyword evidence="7 15" id="KW-0408">Iron</keyword>
<evidence type="ECO:0000256" key="6">
    <source>
        <dbReference type="ARBA" id="ARBA00022842"/>
    </source>
</evidence>
<feature type="domain" description="Dihydroxy-acid/6-phosphogluconate dehydratase N-terminal" evidence="16">
    <location>
        <begin position="39"/>
        <end position="355"/>
    </location>
</feature>
<feature type="domain" description="Dihydroxy-acid/6-phosphogluconate dehydratase C-terminal" evidence="17">
    <location>
        <begin position="369"/>
        <end position="558"/>
    </location>
</feature>
<evidence type="ECO:0000259" key="16">
    <source>
        <dbReference type="Pfam" id="PF00920"/>
    </source>
</evidence>
<comment type="pathway">
    <text evidence="12 15">Amino-acid biosynthesis; L-valine biosynthesis; L-valine from pyruvate: step 3/4.</text>
</comment>
<dbReference type="PROSITE" id="PS00887">
    <property type="entry name" value="ILVD_EDD_2"/>
    <property type="match status" value="1"/>
</dbReference>
<dbReference type="HAMAP" id="MF_00012">
    <property type="entry name" value="IlvD"/>
    <property type="match status" value="1"/>
</dbReference>
<name>A0ABT0CCC2_THEVL</name>
<dbReference type="InterPro" id="IPR050165">
    <property type="entry name" value="DHAD_IlvD/Edd"/>
</dbReference>
<comment type="catalytic activity">
    <reaction evidence="11">
        <text>(2R)-2,3-dihydroxy-3-methylbutanoate = 3-methyl-2-oxobutanoate + H2O</text>
        <dbReference type="Rhea" id="RHEA:24809"/>
        <dbReference type="ChEBI" id="CHEBI:11851"/>
        <dbReference type="ChEBI" id="CHEBI:15377"/>
        <dbReference type="ChEBI" id="CHEBI:49072"/>
        <dbReference type="EC" id="4.2.1.9"/>
    </reaction>
    <physiologicalReaction direction="left-to-right" evidence="11">
        <dbReference type="Rhea" id="RHEA:24810"/>
    </physiologicalReaction>
</comment>
<dbReference type="PROSITE" id="PS00886">
    <property type="entry name" value="ILVD_EDD_1"/>
    <property type="match status" value="1"/>
</dbReference>
<keyword evidence="5 15" id="KW-0479">Metal-binding</keyword>
<dbReference type="NCBIfam" id="NF002068">
    <property type="entry name" value="PRK00911.1"/>
    <property type="match status" value="1"/>
</dbReference>
<evidence type="ECO:0000256" key="15">
    <source>
        <dbReference type="HAMAP-Rule" id="MF_00012"/>
    </source>
</evidence>
<dbReference type="InterPro" id="IPR042096">
    <property type="entry name" value="Dihydro-acid_dehy_C"/>
</dbReference>
<dbReference type="InterPro" id="IPR004404">
    <property type="entry name" value="DihydroxyA_deHydtase"/>
</dbReference>
<comment type="cofactor">
    <cofactor evidence="15">
        <name>[2Fe-2S] cluster</name>
        <dbReference type="ChEBI" id="CHEBI:190135"/>
    </cofactor>
    <text evidence="15">Binds 1 [2Fe-2S] cluster per subunit. This cluster acts as a Lewis acid cofactor.</text>
</comment>
<dbReference type="InterPro" id="IPR020558">
    <property type="entry name" value="DiOHA_6PGluconate_deHydtase_CS"/>
</dbReference>
<comment type="caution">
    <text evidence="15">Lacks conserved residue(s) required for the propagation of feature annotation.</text>
</comment>
<evidence type="ECO:0000256" key="13">
    <source>
        <dbReference type="ARBA" id="ARBA00029437"/>
    </source>
</evidence>
<feature type="binding site" description="via carbamate group" evidence="15">
    <location>
        <position position="129"/>
    </location>
    <ligand>
        <name>Mg(2+)</name>
        <dbReference type="ChEBI" id="CHEBI:18420"/>
    </ligand>
</feature>
<evidence type="ECO:0000256" key="4">
    <source>
        <dbReference type="ARBA" id="ARBA00022714"/>
    </source>
</evidence>
<keyword evidence="6 15" id="KW-0460">Magnesium</keyword>
<dbReference type="PANTHER" id="PTHR21000">
    <property type="entry name" value="DIHYDROXY-ACID DEHYDRATASE DAD"/>
    <property type="match status" value="1"/>
</dbReference>
<proteinExistence type="inferred from homology"/>
<dbReference type="Pfam" id="PF00920">
    <property type="entry name" value="ILVD_EDD_N"/>
    <property type="match status" value="1"/>
</dbReference>
<evidence type="ECO:0000259" key="17">
    <source>
        <dbReference type="Pfam" id="PF24877"/>
    </source>
</evidence>
<feature type="binding site" evidence="15">
    <location>
        <position position="86"/>
    </location>
    <ligand>
        <name>Mg(2+)</name>
        <dbReference type="ChEBI" id="CHEBI:18420"/>
    </ligand>
</feature>
<feature type="binding site" evidence="15">
    <location>
        <position position="128"/>
    </location>
    <ligand>
        <name>Mg(2+)</name>
        <dbReference type="ChEBI" id="CHEBI:18420"/>
    </ligand>
</feature>
<keyword evidence="8 15" id="KW-0411">Iron-sulfur</keyword>
<keyword evidence="19" id="KW-1185">Reference proteome</keyword>
<comment type="cofactor">
    <cofactor evidence="1 15">
        <name>Mg(2+)</name>
        <dbReference type="ChEBI" id="CHEBI:18420"/>
    </cofactor>
</comment>
<dbReference type="Gene3D" id="3.50.30.80">
    <property type="entry name" value="IlvD/EDD C-terminal domain-like"/>
    <property type="match status" value="1"/>
</dbReference>
<dbReference type="InterPro" id="IPR000581">
    <property type="entry name" value="ILV_EDD_N"/>
</dbReference>
<feature type="modified residue" description="N6-carboxylysine" evidence="15">
    <location>
        <position position="129"/>
    </location>
</feature>
<dbReference type="InterPro" id="IPR037237">
    <property type="entry name" value="IlvD/EDD_N"/>
</dbReference>
<evidence type="ECO:0000256" key="11">
    <source>
        <dbReference type="ARBA" id="ARBA00029304"/>
    </source>
</evidence>
<dbReference type="InterPro" id="IPR056740">
    <property type="entry name" value="ILV_EDD_C"/>
</dbReference>
<keyword evidence="10 15" id="KW-0100">Branched-chain amino acid biosynthesis</keyword>
<evidence type="ECO:0000256" key="5">
    <source>
        <dbReference type="ARBA" id="ARBA00022723"/>
    </source>
</evidence>
<feature type="binding site" evidence="15">
    <location>
        <position position="54"/>
    </location>
    <ligand>
        <name>[2Fe-2S] cluster</name>
        <dbReference type="ChEBI" id="CHEBI:190135"/>
    </ligand>
</feature>
<evidence type="ECO:0000256" key="2">
    <source>
        <dbReference type="ARBA" id="ARBA00006486"/>
    </source>
</evidence>
<dbReference type="Pfam" id="PF24877">
    <property type="entry name" value="ILV_EDD_C"/>
    <property type="match status" value="1"/>
</dbReference>
<gene>
    <name evidence="15 18" type="primary">ilvD</name>
    <name evidence="18" type="ORF">JX360_11070</name>
</gene>
<evidence type="ECO:0000256" key="7">
    <source>
        <dbReference type="ARBA" id="ARBA00023004"/>
    </source>
</evidence>
<dbReference type="PANTHER" id="PTHR21000:SF5">
    <property type="entry name" value="DIHYDROXY-ACID DEHYDRATASE, MITOCHONDRIAL"/>
    <property type="match status" value="1"/>
</dbReference>
<protein>
    <recommendedName>
        <fullName evidence="14 15">Dihydroxy-acid dehydratase</fullName>
        <shortName evidence="15">DAD</shortName>
        <ecNumber evidence="14 15">4.2.1.9</ecNumber>
    </recommendedName>
</protein>
<organism evidence="18 19">
    <name type="scientific">Thermostichus vulcanus str. 'Rupite'</name>
    <dbReference type="NCBI Taxonomy" id="2813851"/>
    <lineage>
        <taxon>Bacteria</taxon>
        <taxon>Bacillati</taxon>
        <taxon>Cyanobacteriota</taxon>
        <taxon>Cyanophyceae</taxon>
        <taxon>Thermostichales</taxon>
        <taxon>Thermostichaceae</taxon>
        <taxon>Thermostichus</taxon>
    </lineage>
</organism>
<dbReference type="SUPFAM" id="SSF143975">
    <property type="entry name" value="IlvD/EDD N-terminal domain-like"/>
    <property type="match status" value="1"/>
</dbReference>
<dbReference type="SUPFAM" id="SSF52016">
    <property type="entry name" value="LeuD/IlvD-like"/>
    <property type="match status" value="1"/>
</dbReference>